<feature type="compositionally biased region" description="Polar residues" evidence="1">
    <location>
        <begin position="451"/>
        <end position="462"/>
    </location>
</feature>
<dbReference type="EMBL" id="ML995498">
    <property type="protein sequence ID" value="KAF2138060.1"/>
    <property type="molecule type" value="Genomic_DNA"/>
</dbReference>
<evidence type="ECO:0000313" key="2">
    <source>
        <dbReference type="EMBL" id="KAF2138060.1"/>
    </source>
</evidence>
<sequence length="935" mass="103621">MSSLPFQKGVAKRPLRSSSLSPVLSRSHSNWGRRRWPRWFHERSDDEWRNFQAQVDRFQKQIKEDPYNTIFGRSNDMLRGVFEDTPSTAKRSRTVDANNELPSEKPMSRRDNHNAFDGKPINLGKASSSDSQWRSSSTPFASGRAPVTATSPKDTGASSPMNPPQSELMYDPISGRMIALPLASTKKPASKKNNDDAVDIPVKPSHVPGDAHATSPSNTENTPNSQLDDALSIFDRNQREPNNKSKDRLSKEHFMETRSTSSHDQLAADEQEQLQRSLADYDTHMRNQPQQAPASPEEWLVQEEHSRSTARKPCTPTQQPHQRNAASSNNECQDQMEPDRSLKSKVRKPNLPPDDIDLMTATDVRARMGIKRNPSKGTGEQREEERSKLEEDFDKVHQEKDSVDAWGYSLKPQGLETSYVREKQAGDAGAHSSMKDKRYETALERRLRGANATQGSSASKTATDPYGYPLTPKGLETSYEHEVTACKNGERKSLEDELQEQVFGKHNTGNITDEHDFSFKPMGLETSYQRELEACKKGERPSLEEELESGKNLDGDSIQASDVNKGKVSQKVEEELEKARQQRLRTISLVDQVREIYEKYYGKIPDNKSHQPLKASTVVTDPANEGRIDESVHNCLADYERINKKAYLNDLIGKVQKASTITTDPVNEGRVDDSIHDCLADYDRKNPNAYSFTKDKLEEELAKLNQPPSATSTVPGTEQTASEQPLTENSKTSKSESGDTKSSAPSTNTSHIYKLLAYDRSKKAITTSHATSTVNSPNEHAIPLSIALSKLSQPAHFLPQVSALSEEGYEPVASTANLLVLRLKGTADPATSSAAATATAPRPNPVDGTTIPLPPTPTMSPTGYVNLEPVFEKPAATSEEATTGGERMRRTEDAYSGGSRRERRDRGHGVATVVQTMVWAAATCYVAGVFGELLK</sequence>
<feature type="compositionally biased region" description="Low complexity" evidence="1">
    <location>
        <begin position="127"/>
        <end position="137"/>
    </location>
</feature>
<feature type="region of interest" description="Disordered" evidence="1">
    <location>
        <begin position="1"/>
        <end position="32"/>
    </location>
</feature>
<feature type="region of interest" description="Disordered" evidence="1">
    <location>
        <begin position="85"/>
        <end position="169"/>
    </location>
</feature>
<keyword evidence="3" id="KW-1185">Reference proteome</keyword>
<feature type="compositionally biased region" description="Polar residues" evidence="1">
    <location>
        <begin position="706"/>
        <end position="730"/>
    </location>
</feature>
<feature type="compositionally biased region" description="Polar residues" evidence="1">
    <location>
        <begin position="214"/>
        <end position="227"/>
    </location>
</feature>
<dbReference type="Proteomes" id="UP000799438">
    <property type="component" value="Unassembled WGS sequence"/>
</dbReference>
<feature type="compositionally biased region" description="Basic and acidic residues" evidence="1">
    <location>
        <begin position="379"/>
        <end position="393"/>
    </location>
</feature>
<protein>
    <submittedName>
        <fullName evidence="2">Uncharacterized protein</fullName>
    </submittedName>
</protein>
<feature type="compositionally biased region" description="Low complexity" evidence="1">
    <location>
        <begin position="16"/>
        <end position="29"/>
    </location>
</feature>
<dbReference type="OrthoDB" id="3946750at2759"/>
<feature type="region of interest" description="Disordered" evidence="1">
    <location>
        <begin position="538"/>
        <end position="566"/>
    </location>
</feature>
<feature type="compositionally biased region" description="Basic and acidic residues" evidence="1">
    <location>
        <begin position="102"/>
        <end position="116"/>
    </location>
</feature>
<proteinExistence type="predicted"/>
<name>A0A6A6B1Y0_9PEZI</name>
<evidence type="ECO:0000256" key="1">
    <source>
        <dbReference type="SAM" id="MobiDB-lite"/>
    </source>
</evidence>
<dbReference type="GeneID" id="54298612"/>
<feature type="compositionally biased region" description="Low complexity" evidence="1">
    <location>
        <begin position="832"/>
        <end position="841"/>
    </location>
</feature>
<feature type="compositionally biased region" description="Basic and acidic residues" evidence="1">
    <location>
        <begin position="538"/>
        <end position="554"/>
    </location>
</feature>
<evidence type="ECO:0000313" key="3">
    <source>
        <dbReference type="Proteomes" id="UP000799438"/>
    </source>
</evidence>
<dbReference type="AlphaFoldDB" id="A0A6A6B1Y0"/>
<feature type="compositionally biased region" description="Basic and acidic residues" evidence="1">
    <location>
        <begin position="886"/>
        <end position="908"/>
    </location>
</feature>
<feature type="region of interest" description="Disordered" evidence="1">
    <location>
        <begin position="447"/>
        <end position="472"/>
    </location>
</feature>
<feature type="compositionally biased region" description="Basic and acidic residues" evidence="1">
    <location>
        <begin position="236"/>
        <end position="256"/>
    </location>
</feature>
<feature type="region of interest" description="Disordered" evidence="1">
    <location>
        <begin position="184"/>
        <end position="271"/>
    </location>
</feature>
<reference evidence="2" key="1">
    <citation type="journal article" date="2020" name="Stud. Mycol.">
        <title>101 Dothideomycetes genomes: a test case for predicting lifestyles and emergence of pathogens.</title>
        <authorList>
            <person name="Haridas S."/>
            <person name="Albert R."/>
            <person name="Binder M."/>
            <person name="Bloem J."/>
            <person name="Labutti K."/>
            <person name="Salamov A."/>
            <person name="Andreopoulos B."/>
            <person name="Baker S."/>
            <person name="Barry K."/>
            <person name="Bills G."/>
            <person name="Bluhm B."/>
            <person name="Cannon C."/>
            <person name="Castanera R."/>
            <person name="Culley D."/>
            <person name="Daum C."/>
            <person name="Ezra D."/>
            <person name="Gonzalez J."/>
            <person name="Henrissat B."/>
            <person name="Kuo A."/>
            <person name="Liang C."/>
            <person name="Lipzen A."/>
            <person name="Lutzoni F."/>
            <person name="Magnuson J."/>
            <person name="Mondo S."/>
            <person name="Nolan M."/>
            <person name="Ohm R."/>
            <person name="Pangilinan J."/>
            <person name="Park H.-J."/>
            <person name="Ramirez L."/>
            <person name="Alfaro M."/>
            <person name="Sun H."/>
            <person name="Tritt A."/>
            <person name="Yoshinaga Y."/>
            <person name="Zwiers L.-H."/>
            <person name="Turgeon B."/>
            <person name="Goodwin S."/>
            <person name="Spatafora J."/>
            <person name="Crous P."/>
            <person name="Grigoriev I."/>
        </authorList>
    </citation>
    <scope>NUCLEOTIDE SEQUENCE</scope>
    <source>
        <strain evidence="2">CBS 121167</strain>
    </source>
</reference>
<feature type="region of interest" description="Disordered" evidence="1">
    <location>
        <begin position="285"/>
        <end position="393"/>
    </location>
</feature>
<feature type="region of interest" description="Disordered" evidence="1">
    <location>
        <begin position="832"/>
        <end position="908"/>
    </location>
</feature>
<feature type="region of interest" description="Disordered" evidence="1">
    <location>
        <begin position="704"/>
        <end position="748"/>
    </location>
</feature>
<feature type="compositionally biased region" description="Polar residues" evidence="1">
    <location>
        <begin position="85"/>
        <end position="101"/>
    </location>
</feature>
<feature type="compositionally biased region" description="Polar residues" evidence="1">
    <location>
        <begin position="315"/>
        <end position="333"/>
    </location>
</feature>
<dbReference type="RefSeq" id="XP_033393773.1">
    <property type="nucleotide sequence ID" value="XM_033541116.1"/>
</dbReference>
<organism evidence="2 3">
    <name type="scientific">Aplosporella prunicola CBS 121167</name>
    <dbReference type="NCBI Taxonomy" id="1176127"/>
    <lineage>
        <taxon>Eukaryota</taxon>
        <taxon>Fungi</taxon>
        <taxon>Dikarya</taxon>
        <taxon>Ascomycota</taxon>
        <taxon>Pezizomycotina</taxon>
        <taxon>Dothideomycetes</taxon>
        <taxon>Dothideomycetes incertae sedis</taxon>
        <taxon>Botryosphaeriales</taxon>
        <taxon>Aplosporellaceae</taxon>
        <taxon>Aplosporella</taxon>
    </lineage>
</organism>
<accession>A0A6A6B1Y0</accession>
<gene>
    <name evidence="2" type="ORF">K452DRAFT_291099</name>
</gene>
<feature type="compositionally biased region" description="Polar residues" evidence="1">
    <location>
        <begin position="148"/>
        <end position="160"/>
    </location>
</feature>